<gene>
    <name evidence="7" type="ORF">IMG5_108970</name>
</gene>
<sequence length="110" mass="12125">MGSSFLYLGPDSFLLGKDMNVVIIANIFVGIAYILIYIPAIPQLYRILKCIYPEENDNMIGDISSALYNTSYALGEFIGPLVGGFFSEFFSFSRAASIFGVGQVEGKFIR</sequence>
<dbReference type="GO" id="GO:0022857">
    <property type="term" value="F:transmembrane transporter activity"/>
    <property type="evidence" value="ECO:0007669"/>
    <property type="project" value="TreeGrafter"/>
</dbReference>
<comment type="subcellular location">
    <subcellularLocation>
        <location evidence="1">Membrane</location>
        <topology evidence="1">Multi-pass membrane protein</topology>
    </subcellularLocation>
</comment>
<keyword evidence="2" id="KW-0813">Transport</keyword>
<keyword evidence="4 6" id="KW-1133">Transmembrane helix</keyword>
<accession>G0QTJ7</accession>
<keyword evidence="5 6" id="KW-0472">Membrane</keyword>
<dbReference type="EMBL" id="GL983859">
    <property type="protein sequence ID" value="EGR31448.1"/>
    <property type="molecule type" value="Genomic_DNA"/>
</dbReference>
<dbReference type="PANTHER" id="PTHR23506:SF26">
    <property type="entry name" value="MFS-TYPE TRANSPORTER SLC18B1"/>
    <property type="match status" value="1"/>
</dbReference>
<evidence type="ECO:0000256" key="6">
    <source>
        <dbReference type="SAM" id="Phobius"/>
    </source>
</evidence>
<proteinExistence type="predicted"/>
<dbReference type="Proteomes" id="UP000008983">
    <property type="component" value="Unassembled WGS sequence"/>
</dbReference>
<evidence type="ECO:0000313" key="8">
    <source>
        <dbReference type="Proteomes" id="UP000008983"/>
    </source>
</evidence>
<dbReference type="GeneID" id="14907606"/>
<reference evidence="7 8" key="1">
    <citation type="submission" date="2011-07" db="EMBL/GenBank/DDBJ databases">
        <authorList>
            <person name="Coyne R."/>
            <person name="Brami D."/>
            <person name="Johnson J."/>
            <person name="Hostetler J."/>
            <person name="Hannick L."/>
            <person name="Clark T."/>
            <person name="Cassidy-Hanley D."/>
            <person name="Inman J."/>
        </authorList>
    </citation>
    <scope>NUCLEOTIDE SEQUENCE [LARGE SCALE GENOMIC DNA]</scope>
    <source>
        <strain evidence="7 8">G5</strain>
    </source>
</reference>
<evidence type="ECO:0000313" key="7">
    <source>
        <dbReference type="EMBL" id="EGR31448.1"/>
    </source>
</evidence>
<evidence type="ECO:0000256" key="1">
    <source>
        <dbReference type="ARBA" id="ARBA00004141"/>
    </source>
</evidence>
<feature type="transmembrane region" description="Helical" evidence="6">
    <location>
        <begin position="20"/>
        <end position="40"/>
    </location>
</feature>
<organism evidence="7 8">
    <name type="scientific">Ichthyophthirius multifiliis</name>
    <name type="common">White spot disease agent</name>
    <name type="synonym">Ich</name>
    <dbReference type="NCBI Taxonomy" id="5932"/>
    <lineage>
        <taxon>Eukaryota</taxon>
        <taxon>Sar</taxon>
        <taxon>Alveolata</taxon>
        <taxon>Ciliophora</taxon>
        <taxon>Intramacronucleata</taxon>
        <taxon>Oligohymenophorea</taxon>
        <taxon>Hymenostomatida</taxon>
        <taxon>Ophryoglenina</taxon>
        <taxon>Ichthyophthirius</taxon>
    </lineage>
</organism>
<dbReference type="InterPro" id="IPR050930">
    <property type="entry name" value="MFS_Vesicular_Transporter"/>
</dbReference>
<keyword evidence="3 6" id="KW-0812">Transmembrane</keyword>
<dbReference type="InParanoid" id="G0QTJ7"/>
<keyword evidence="8" id="KW-1185">Reference proteome</keyword>
<evidence type="ECO:0000256" key="3">
    <source>
        <dbReference type="ARBA" id="ARBA00022692"/>
    </source>
</evidence>
<dbReference type="AlphaFoldDB" id="G0QTJ7"/>
<name>G0QTJ7_ICHMU</name>
<dbReference type="PANTHER" id="PTHR23506">
    <property type="entry name" value="GH10249P"/>
    <property type="match status" value="1"/>
</dbReference>
<evidence type="ECO:0000256" key="5">
    <source>
        <dbReference type="ARBA" id="ARBA00023136"/>
    </source>
</evidence>
<dbReference type="RefSeq" id="XP_004034934.1">
    <property type="nucleotide sequence ID" value="XM_004034886.1"/>
</dbReference>
<dbReference type="InterPro" id="IPR036259">
    <property type="entry name" value="MFS_trans_sf"/>
</dbReference>
<evidence type="ECO:0000256" key="2">
    <source>
        <dbReference type="ARBA" id="ARBA00022448"/>
    </source>
</evidence>
<protein>
    <submittedName>
        <fullName evidence="7">Major facilitator superfamily protein, putative</fullName>
    </submittedName>
</protein>
<dbReference type="SUPFAM" id="SSF103473">
    <property type="entry name" value="MFS general substrate transporter"/>
    <property type="match status" value="1"/>
</dbReference>
<evidence type="ECO:0000256" key="4">
    <source>
        <dbReference type="ARBA" id="ARBA00022989"/>
    </source>
</evidence>
<dbReference type="GO" id="GO:0016020">
    <property type="term" value="C:membrane"/>
    <property type="evidence" value="ECO:0007669"/>
    <property type="project" value="UniProtKB-SubCell"/>
</dbReference>